<evidence type="ECO:0008006" key="3">
    <source>
        <dbReference type="Google" id="ProtNLM"/>
    </source>
</evidence>
<protein>
    <recommendedName>
        <fullName evidence="3">Helix-hairpin-helix domain-containing protein</fullName>
    </recommendedName>
</protein>
<evidence type="ECO:0000313" key="1">
    <source>
        <dbReference type="EMBL" id="SCF18387.1"/>
    </source>
</evidence>
<dbReference type="AlphaFoldDB" id="A0A1C4YCD6"/>
<keyword evidence="2" id="KW-1185">Reference proteome</keyword>
<dbReference type="Gene3D" id="1.10.150.20">
    <property type="entry name" value="5' to 3' exonuclease, C-terminal subdomain"/>
    <property type="match status" value="1"/>
</dbReference>
<sequence length="73" mass="7703">MPLTVLPSRMTSSLDTLPKIGTPATRALNGAGYTTLRQLADVPRADLARLHGMGPRALGILQAALEEHQLSLG</sequence>
<accession>A0A1C4YCD6</accession>
<gene>
    <name evidence="1" type="ORF">GA0070612_4554</name>
</gene>
<name>A0A1C4YCD6_9ACTN</name>
<dbReference type="EMBL" id="LT607409">
    <property type="protein sequence ID" value="SCF18387.1"/>
    <property type="molecule type" value="Genomic_DNA"/>
</dbReference>
<proteinExistence type="predicted"/>
<reference evidence="2" key="1">
    <citation type="submission" date="2016-06" db="EMBL/GenBank/DDBJ databases">
        <authorList>
            <person name="Varghese N."/>
            <person name="Submissions Spin"/>
        </authorList>
    </citation>
    <scope>NUCLEOTIDE SEQUENCE [LARGE SCALE GENOMIC DNA]</scope>
    <source>
        <strain evidence="2">DSM 45160</strain>
    </source>
</reference>
<dbReference type="Proteomes" id="UP000198224">
    <property type="component" value="Chromosome I"/>
</dbReference>
<evidence type="ECO:0000313" key="2">
    <source>
        <dbReference type="Proteomes" id="UP000198224"/>
    </source>
</evidence>
<organism evidence="1 2">
    <name type="scientific">Micromonospora chokoriensis</name>
    <dbReference type="NCBI Taxonomy" id="356851"/>
    <lineage>
        <taxon>Bacteria</taxon>
        <taxon>Bacillati</taxon>
        <taxon>Actinomycetota</taxon>
        <taxon>Actinomycetes</taxon>
        <taxon>Micromonosporales</taxon>
        <taxon>Micromonosporaceae</taxon>
        <taxon>Micromonospora</taxon>
    </lineage>
</organism>
<dbReference type="SUPFAM" id="SSF47789">
    <property type="entry name" value="C-terminal domain of RNA polymerase alpha subunit"/>
    <property type="match status" value="1"/>
</dbReference>